<evidence type="ECO:0000256" key="5">
    <source>
        <dbReference type="ARBA" id="ARBA00022741"/>
    </source>
</evidence>
<dbReference type="GO" id="GO:0005737">
    <property type="term" value="C:cytoplasm"/>
    <property type="evidence" value="ECO:0007669"/>
    <property type="project" value="TreeGrafter"/>
</dbReference>
<dbReference type="GO" id="GO:0005634">
    <property type="term" value="C:nucleus"/>
    <property type="evidence" value="ECO:0007669"/>
    <property type="project" value="TreeGrafter"/>
</dbReference>
<dbReference type="SMART" id="SM00146">
    <property type="entry name" value="PI3Kc"/>
    <property type="match status" value="1"/>
</dbReference>
<gene>
    <name evidence="12" type="ORF">M569_04464</name>
</gene>
<keyword evidence="3" id="KW-0723">Serine/threonine-protein kinase</keyword>
<evidence type="ECO:0000256" key="9">
    <source>
        <dbReference type="ARBA" id="ARBA00048679"/>
    </source>
</evidence>
<feature type="non-terminal residue" evidence="12">
    <location>
        <position position="1"/>
    </location>
</feature>
<evidence type="ECO:0000259" key="11">
    <source>
        <dbReference type="PROSITE" id="PS50290"/>
    </source>
</evidence>
<dbReference type="EC" id="2.7.11.1" evidence="2"/>
<evidence type="ECO:0000313" key="12">
    <source>
        <dbReference type="EMBL" id="EPS70294.1"/>
    </source>
</evidence>
<evidence type="ECO:0000256" key="10">
    <source>
        <dbReference type="SAM" id="MobiDB-lite"/>
    </source>
</evidence>
<keyword evidence="6" id="KW-0418">Kinase</keyword>
<comment type="catalytic activity">
    <reaction evidence="8">
        <text>L-threonyl-[protein] + ATP = O-phospho-L-threonyl-[protein] + ADP + H(+)</text>
        <dbReference type="Rhea" id="RHEA:46608"/>
        <dbReference type="Rhea" id="RHEA-COMP:11060"/>
        <dbReference type="Rhea" id="RHEA-COMP:11605"/>
        <dbReference type="ChEBI" id="CHEBI:15378"/>
        <dbReference type="ChEBI" id="CHEBI:30013"/>
        <dbReference type="ChEBI" id="CHEBI:30616"/>
        <dbReference type="ChEBI" id="CHEBI:61977"/>
        <dbReference type="ChEBI" id="CHEBI:456216"/>
        <dbReference type="EC" id="2.7.11.1"/>
    </reaction>
</comment>
<feature type="non-terminal residue" evidence="12">
    <location>
        <position position="3561"/>
    </location>
</feature>
<dbReference type="EMBL" id="AUSU01001735">
    <property type="protein sequence ID" value="EPS70294.1"/>
    <property type="molecule type" value="Genomic_DNA"/>
</dbReference>
<dbReference type="InterPro" id="IPR031559">
    <property type="entry name" value="SMG1"/>
</dbReference>
<dbReference type="PROSITE" id="PS50290">
    <property type="entry name" value="PI3_4_KINASE_3"/>
    <property type="match status" value="1"/>
</dbReference>
<feature type="region of interest" description="Disordered" evidence="10">
    <location>
        <begin position="3541"/>
        <end position="3561"/>
    </location>
</feature>
<dbReference type="GO" id="GO:0031931">
    <property type="term" value="C:TORC1 complex"/>
    <property type="evidence" value="ECO:0007669"/>
    <property type="project" value="TreeGrafter"/>
</dbReference>
<dbReference type="FunFam" id="3.30.1010.10:FF:000029">
    <property type="entry name" value="Serine/threonine-protein kinase SMG1"/>
    <property type="match status" value="1"/>
</dbReference>
<comment type="similarity">
    <text evidence="1">Belongs to the PI3/PI4-kinase family.</text>
</comment>
<dbReference type="SUPFAM" id="SSF56112">
    <property type="entry name" value="Protein kinase-like (PK-like)"/>
    <property type="match status" value="1"/>
</dbReference>
<dbReference type="Gene3D" id="3.30.1010.10">
    <property type="entry name" value="Phosphatidylinositol 3-kinase Catalytic Subunit, Chain A, domain 4"/>
    <property type="match status" value="1"/>
</dbReference>
<dbReference type="Proteomes" id="UP000015453">
    <property type="component" value="Unassembled WGS sequence"/>
</dbReference>
<dbReference type="InterPro" id="IPR016024">
    <property type="entry name" value="ARM-type_fold"/>
</dbReference>
<keyword evidence="7" id="KW-0067">ATP-binding</keyword>
<dbReference type="Pfam" id="PF15785">
    <property type="entry name" value="SMG1"/>
    <property type="match status" value="1"/>
</dbReference>
<evidence type="ECO:0000256" key="2">
    <source>
        <dbReference type="ARBA" id="ARBA00012513"/>
    </source>
</evidence>
<evidence type="ECO:0000256" key="6">
    <source>
        <dbReference type="ARBA" id="ARBA00022777"/>
    </source>
</evidence>
<dbReference type="OrthoDB" id="10065496at2759"/>
<dbReference type="Pfam" id="PF00454">
    <property type="entry name" value="PI3_PI4_kinase"/>
    <property type="match status" value="1"/>
</dbReference>
<dbReference type="InterPro" id="IPR018936">
    <property type="entry name" value="PI3/4_kinase_CS"/>
</dbReference>
<dbReference type="PROSITE" id="PS00916">
    <property type="entry name" value="PI3_4_KINASE_2"/>
    <property type="match status" value="1"/>
</dbReference>
<reference evidence="12 13" key="1">
    <citation type="journal article" date="2013" name="BMC Genomics">
        <title>The miniature genome of a carnivorous plant Genlisea aurea contains a low number of genes and short non-coding sequences.</title>
        <authorList>
            <person name="Leushkin E.V."/>
            <person name="Sutormin R.A."/>
            <person name="Nabieva E.R."/>
            <person name="Penin A.A."/>
            <person name="Kondrashov A.S."/>
            <person name="Logacheva M.D."/>
        </authorList>
    </citation>
    <scope>NUCLEOTIDE SEQUENCE [LARGE SCALE GENOMIC DNA]</scope>
</reference>
<dbReference type="InterPro" id="IPR036940">
    <property type="entry name" value="PI3/4_kinase_cat_sf"/>
</dbReference>
<name>S8CSL1_9LAMI</name>
<keyword evidence="5" id="KW-0547">Nucleotide-binding</keyword>
<dbReference type="GO" id="GO:0031929">
    <property type="term" value="P:TOR signaling"/>
    <property type="evidence" value="ECO:0007669"/>
    <property type="project" value="TreeGrafter"/>
</dbReference>
<evidence type="ECO:0000256" key="8">
    <source>
        <dbReference type="ARBA" id="ARBA00047899"/>
    </source>
</evidence>
<dbReference type="InterPro" id="IPR000403">
    <property type="entry name" value="PI3/4_kinase_cat_dom"/>
</dbReference>
<dbReference type="GO" id="GO:0000184">
    <property type="term" value="P:nuclear-transcribed mRNA catabolic process, nonsense-mediated decay"/>
    <property type="evidence" value="ECO:0007669"/>
    <property type="project" value="InterPro"/>
</dbReference>
<sequence length="3561" mass="397497">QFAALLTAALPKENSSKATTSASSTASSTSHSSEEDESARLSAIASLHRNIIYPSNAVVVSHAASFLSQGFSQLINDKFFSVRHAAARAYGALCSVLCILLSAPNGRHNHGMLGSLVDGFIGWSLPSLRNINNGISELALESLHEFLGIGEGAVERYALPILKACQELLEDEKMSLSSMPRILGVLTLISLKFFRCFQPHFKDIVDTLLGWALIPDSKESDKHAIMDSFLQFQKHWVNNLEFSLGLLSKFLDDMDLLLHDGSDGSPQQFKRLLSLLLCFCTVLQSVASGLLEINFLERIREPLTQILPKLLRCLSMVGTKYGWSEWIEQSWRCLTLLAEILMERFSSFYPDTVDILFQMSDMENKITTQINKVSSIQVHGILKTNLQLLSLQKLGLETSSVLKILQFDAPISQLRLHPNHLVTGSAAATYVFLLQHKRADVVAKAMDCLFEELQMLKFELQKYSGEGDDLKVMATSNAHSKTLVVNLISFDIKVLLTAVSLQRAGSCGMQINDTAFCVANAEKLLMFLKENFDMFEWPMKSSIKLQVDLIKTLQRLSAIDFMFKRSTIMQNDMVDSLATSSEPSASENLLNQCSAMVSDHLKRYALFLVRALDICSPLAIKIEALAWLRKFCEDVIDTYNNVSSPFYPWHDIPRELLFSTLLVGLDREPEVRALVTTVLPMLLKAKLINPMHFPDVAQIILERSGDPEIDIKSAYINLLSEMLPLTMYMYGLSDCMAVNESQPQLAASAKGFYFHWKEIIAFKQLPQRLHAQQFVSVLSYISQRWKVPLSSWIQRLVHSCQSKKQIPSSQPEEEASDAMASFLDLEVEENFLERVCSVNHLLGAWWATHEAARFCVTTRLRTHLGGPTQTFAAIERMLIDISLLLQLETDQSNGALTLAGSYARSLPMRLLLDFVEALKKNVYNAYEGSAFLPHVSRTSSSFFRANKKVCEEWFSRIAEPMMEAGLMLYCTHATIHHCVHRLLDIMSSALSEKSRVMAQENLPNIEMRYSGDIFKIIRSLALALCKINEPEALIGLQKWATLAFCTLPASENPGVSDQTNCGQFSLIHGLVYQADGQYERAAAYFAHLLQTEESLGSIGADGIQFAIARIIESYMAISDWKSLESWLLELQTLRLKYAGNSFAGALTTAGNEINSVQALARFDDGDFKAARMFVDLTPKSCNEFTPDPRLALQRSEQILLQAMLLHSEGKVEEVPHELRKAKVMLEDSLSILSLDGLVEAAPYANQLYCISAFEDGIRLGSITEPSPLILNTYIQTTNFPFCDLVHQDCCMWLKVFRIYRNLAPTSPVTLELCKNLVSLARKQKNLILAARLNSYLKDHASICSNEIFRNYFVSSWEYEDSLLLHAENKFDAAFSGLWSFVRPYMLSSSIVLCSLRENALRAKACLKLSKWLQEGFKGKHLESIVLEMQEELKKKDIPSSDKEEGVAPANANQGSHIEELVDTAMKASTLLCPTMGKSWILYASWCYAQATATMSLNSCEKLNSDSFSPFHVSEADHCQRYVLNDGEKLRVRDIVLRFIPDDAEVHKGSGDNNISVSECNGDGDEVELLLQQIVTAIETAGGLTGEEEFRINNLKAKLLLEVKGYLVSTNTTLSEIEAASLVTELADVYWSLRQRRVSLFGEAAQAFISFLSCSYSKNFYDQTGCRVKSKFRHASYTLKATLYVLRILVNYGAELIETLETSLSKVPVLPWQEITPQLFARLSSHPQKVVRKQIEALLVMLAKSSPCPLIYPTLLDANSPEKEPSEEIQKILAYLNTAHPKLVQDSQLMITELENVTVLWDELWLGTLQDLHADVMRRINLLREEALRIAENITLSHEEKNKINAAKYTAMMAPIVVVLERRLTSTSRRPKTPHELWFVEVYQEKIESAITKFKAPPPSIAALGDIWQPFESITISLASHHGKSSSISLEEVAPQLASLLSSSAPMPGLEKQVMTYESVKGFNDLSQGIVTIASFSEQLAILPTKTKPKKLAIVGSDGQKYTYLLKGREDLRLDARIMQLLQSVYGFLQSSLAARRQPLPIRSYSVTPISQKAGLIQWVDKSISIYSIFKSWQKRQQFHRHGCDTNSAVPPVPRPSDMFYGKIIPALKEMGIRRVISRRDWPHAVKRKVLLDLMNDTPKQLLYQELWCASEGFKAFSSKLRRFSGSVAVMSMLGHILGLGDRHLDNILVDFFSGEVVHIDYNVCFDKGQRLKIPEVVPFRLTQTIEAALGITGIEGSFRSDCEAVIGALRKNKDIILMLLEVFVWDPLVEWTRANVHDDAEVVGEERKGMELAVSLSLFASRAQEIRVPLQEHHDILLSTIPAVEMTLERFLGILNQFETVASHFYQVDQERNDLAQCEKSAKSVVAEATSNLEQIRALFDIQLQEFTHAQAIVTDKGQEALTWIEQHRRILDSLRSTTPELKALVKLSGSQGDLSLVSSVVEAGVPWTVVPEPTQIQCHEIDRDVSRSTAELAQWISSAVTALQVYSLALQRILPSNYIATSPLHGWANILCSLDNVSSDSLSISWKQGMELISSGNADGFISHKSNYDNICFKLAKCSADIVRMKEECSVLEISIGSETESEAKEPLVSDFVNYIQSAVLKQQGESSGSRTAVYKATMNSEVQTEIEDNQVLLLAMLDLALSNFLSDIKQRTKKSLAHFGWQKDGISLRSDLESFFIEFEQITYKCELVTDFVCKIKCHAGFGVSDSDAGANISNEALHNSWGSIFKTCITLSKNLIRNLLDVTMPMLMKFVVSSNFDVMDIFGSISQIRGCIETVLDQLINVGLERDSLIELESNYFVKVDMITEKQLALKEAAVKGRDHLSWEEAEELASQEEACRVQLDKLHRMWNQKDVQMSSLEKKKSDINSCLVDAELQLQSIITAEHDSEPHLLRRKEILASLFEPFSDLEVVDKALISSSGIVFSSSAGDTFDSLNPGNSILENVWSLPGLESSQAFFIWKVFLVDLLLNSCVQDVQITSDLNSGHDILSDVSKDKLRKQFLEHICWYVKDRVAPVFLTMLDSEIEILSRKTESIINPTSCQIKMDLGAIRRLHLMLEEYCDVHQTIRATRTAASFMRKQIDELKEVCLKTSLEIAKAEWMHNITSRPPEVSKLISCEFLPDDGSLLQVILNTNRSEVLENMRLSISQIARSLECLQSCEGNSAAAEGQLQRALIWACGDPNSTHGGNAQANNSRIPPGFHDHLNRRRKLLQEVREDAADIMKLCISILDFEASRDGMIRGKHGTSSAESGAWQQSCLNAITKLDVTYHSFADAEKEWRLAKSNMGAASHGLVSASNELSMAMLKAKAASGNLQSTLLAMRDAALDLSVTLSTYVSIIRGHTALTSECGSMLEEVLAITEGLSDVHSLGKDAAILHSSLMEELSKANAVLIPLESLLSKDVDAMTDAMSQEIQTKSEIALIHGQAIYQSYYNRLYKAFQVFKPLVPSLISNVQGLFSLLTQLAKAAGFHAGNLHKALEGVRENMQGRSQEATPLTGDLGVSHGEYEKQRDSENNNDGSYGSLNSLFLLPVDGWISPPLTLSSSSSRTISDGIKSVDGSIQE</sequence>
<dbReference type="PANTHER" id="PTHR11139">
    <property type="entry name" value="ATAXIA TELANGIECTASIA MUTATED ATM -RELATED"/>
    <property type="match status" value="1"/>
</dbReference>
<dbReference type="GO" id="GO:0031932">
    <property type="term" value="C:TORC2 complex"/>
    <property type="evidence" value="ECO:0007669"/>
    <property type="project" value="TreeGrafter"/>
</dbReference>
<dbReference type="GO" id="GO:0016242">
    <property type="term" value="P:negative regulation of macroautophagy"/>
    <property type="evidence" value="ECO:0007669"/>
    <property type="project" value="TreeGrafter"/>
</dbReference>
<evidence type="ECO:0000256" key="7">
    <source>
        <dbReference type="ARBA" id="ARBA00022840"/>
    </source>
</evidence>
<feature type="domain" description="PI3K/PI4K catalytic" evidence="11">
    <location>
        <begin position="1975"/>
        <end position="2312"/>
    </location>
</feature>
<keyword evidence="4" id="KW-0808">Transferase</keyword>
<dbReference type="FunFam" id="1.10.1070.11:FF:000023">
    <property type="entry name" value="serine/threonine-protein kinase SMG1 isoform X1"/>
    <property type="match status" value="1"/>
</dbReference>
<dbReference type="InterPro" id="IPR050517">
    <property type="entry name" value="DDR_Repair_Kinase"/>
</dbReference>
<proteinExistence type="inferred from homology"/>
<feature type="compositionally biased region" description="Basic and acidic residues" evidence="10">
    <location>
        <begin position="3503"/>
        <end position="3512"/>
    </location>
</feature>
<dbReference type="SUPFAM" id="SSF48371">
    <property type="entry name" value="ARM repeat"/>
    <property type="match status" value="1"/>
</dbReference>
<dbReference type="GO" id="GO:0004674">
    <property type="term" value="F:protein serine/threonine kinase activity"/>
    <property type="evidence" value="ECO:0007669"/>
    <property type="project" value="UniProtKB-KW"/>
</dbReference>
<dbReference type="CDD" id="cd05170">
    <property type="entry name" value="PIKKc_SMG1"/>
    <property type="match status" value="1"/>
</dbReference>
<protein>
    <recommendedName>
        <fullName evidence="2">non-specific serine/threonine protein kinase</fullName>
        <ecNumber evidence="2">2.7.11.1</ecNumber>
    </recommendedName>
</protein>
<accession>S8CSL1</accession>
<feature type="region of interest" description="Disordered" evidence="10">
    <location>
        <begin position="1"/>
        <end position="35"/>
    </location>
</feature>
<feature type="region of interest" description="Disordered" evidence="10">
    <location>
        <begin position="3484"/>
        <end position="3516"/>
    </location>
</feature>
<dbReference type="GO" id="GO:0005524">
    <property type="term" value="F:ATP binding"/>
    <property type="evidence" value="ECO:0007669"/>
    <property type="project" value="UniProtKB-KW"/>
</dbReference>
<comment type="caution">
    <text evidence="12">The sequence shown here is derived from an EMBL/GenBank/DDBJ whole genome shotgun (WGS) entry which is preliminary data.</text>
</comment>
<evidence type="ECO:0000256" key="3">
    <source>
        <dbReference type="ARBA" id="ARBA00022527"/>
    </source>
</evidence>
<dbReference type="InterPro" id="IPR039414">
    <property type="entry name" value="SMG1_PIKKc"/>
</dbReference>
<comment type="catalytic activity">
    <reaction evidence="9">
        <text>L-seryl-[protein] + ATP = O-phospho-L-seryl-[protein] + ADP + H(+)</text>
        <dbReference type="Rhea" id="RHEA:17989"/>
        <dbReference type="Rhea" id="RHEA-COMP:9863"/>
        <dbReference type="Rhea" id="RHEA-COMP:11604"/>
        <dbReference type="ChEBI" id="CHEBI:15378"/>
        <dbReference type="ChEBI" id="CHEBI:29999"/>
        <dbReference type="ChEBI" id="CHEBI:30616"/>
        <dbReference type="ChEBI" id="CHEBI:83421"/>
        <dbReference type="ChEBI" id="CHEBI:456216"/>
        <dbReference type="EC" id="2.7.11.1"/>
    </reaction>
</comment>
<dbReference type="InterPro" id="IPR011009">
    <property type="entry name" value="Kinase-like_dom_sf"/>
</dbReference>
<evidence type="ECO:0000256" key="1">
    <source>
        <dbReference type="ARBA" id="ARBA00011031"/>
    </source>
</evidence>
<evidence type="ECO:0000313" key="13">
    <source>
        <dbReference type="Proteomes" id="UP000015453"/>
    </source>
</evidence>
<keyword evidence="13" id="KW-1185">Reference proteome</keyword>
<organism evidence="12 13">
    <name type="scientific">Genlisea aurea</name>
    <dbReference type="NCBI Taxonomy" id="192259"/>
    <lineage>
        <taxon>Eukaryota</taxon>
        <taxon>Viridiplantae</taxon>
        <taxon>Streptophyta</taxon>
        <taxon>Embryophyta</taxon>
        <taxon>Tracheophyta</taxon>
        <taxon>Spermatophyta</taxon>
        <taxon>Magnoliopsida</taxon>
        <taxon>eudicotyledons</taxon>
        <taxon>Gunneridae</taxon>
        <taxon>Pentapetalae</taxon>
        <taxon>asterids</taxon>
        <taxon>lamiids</taxon>
        <taxon>Lamiales</taxon>
        <taxon>Lentibulariaceae</taxon>
        <taxon>Genlisea</taxon>
    </lineage>
</organism>
<feature type="compositionally biased region" description="Low complexity" evidence="10">
    <location>
        <begin position="16"/>
        <end position="31"/>
    </location>
</feature>
<dbReference type="Gene3D" id="1.10.1070.11">
    <property type="entry name" value="Phosphatidylinositol 3-/4-kinase, catalytic domain"/>
    <property type="match status" value="1"/>
</dbReference>
<evidence type="ECO:0000256" key="4">
    <source>
        <dbReference type="ARBA" id="ARBA00022679"/>
    </source>
</evidence>
<dbReference type="PANTHER" id="PTHR11139:SF119">
    <property type="entry name" value="SERINE_THREONINE-PROTEIN KINASE SMG1"/>
    <property type="match status" value="1"/>
</dbReference>